<sequence length="276" mass="29043">MTAPATVKDNQMITPTVESAIVVDAADRLATAASTRRPCPPVIDLIEPDDVDTAYRVQTHNVTAAVDAGRRIVGRKIGLTSPAVQRQLGVDQPDLGVLFADMDCSNDSHVEHTRLLQPRIEAEIAFVLARDITAPITADTAPDYVDQVVAAFEIVDSRIEAWNISLADTVADNASSGLYVLGDSIPRTDAPDLATIDMTMTENGIAVSRGVGSDCLGSPWHALAWLANTSLTFGSPLRAGHVVLSGALGPMVPVLRGATYTATITGVGDVRASFTA</sequence>
<dbReference type="InterPro" id="IPR036663">
    <property type="entry name" value="Fumarylacetoacetase_C_sf"/>
</dbReference>
<gene>
    <name evidence="3" type="ORF">JGU71_11110</name>
</gene>
<dbReference type="GO" id="GO:0016787">
    <property type="term" value="F:hydrolase activity"/>
    <property type="evidence" value="ECO:0007669"/>
    <property type="project" value="UniProtKB-KW"/>
</dbReference>
<dbReference type="GO" id="GO:0008684">
    <property type="term" value="F:2-oxopent-4-enoate hydratase activity"/>
    <property type="evidence" value="ECO:0007669"/>
    <property type="project" value="TreeGrafter"/>
</dbReference>
<keyword evidence="1" id="KW-0456">Lyase</keyword>
<dbReference type="Pfam" id="PF01557">
    <property type="entry name" value="FAA_hydrolase"/>
    <property type="match status" value="1"/>
</dbReference>
<dbReference type="AlphaFoldDB" id="A0A934U399"/>
<proteinExistence type="predicted"/>
<dbReference type="InterPro" id="IPR050772">
    <property type="entry name" value="Hydratase-Decarb/MhpD_sf"/>
</dbReference>
<comment type="caution">
    <text evidence="3">The sequence shown here is derived from an EMBL/GenBank/DDBJ whole genome shotgun (WGS) entry which is preliminary data.</text>
</comment>
<organism evidence="3 4">
    <name type="scientific">Antrihabitans stalagmiti</name>
    <dbReference type="NCBI Taxonomy" id="2799499"/>
    <lineage>
        <taxon>Bacteria</taxon>
        <taxon>Bacillati</taxon>
        <taxon>Actinomycetota</taxon>
        <taxon>Actinomycetes</taxon>
        <taxon>Mycobacteriales</taxon>
        <taxon>Nocardiaceae</taxon>
        <taxon>Antrihabitans</taxon>
    </lineage>
</organism>
<evidence type="ECO:0000313" key="3">
    <source>
        <dbReference type="EMBL" id="MBJ8339436.1"/>
    </source>
</evidence>
<accession>A0A934U399</accession>
<evidence type="ECO:0000256" key="1">
    <source>
        <dbReference type="ARBA" id="ARBA00023239"/>
    </source>
</evidence>
<keyword evidence="4" id="KW-1185">Reference proteome</keyword>
<dbReference type="PANTHER" id="PTHR30143:SF0">
    <property type="entry name" value="2-KETO-4-PENTENOATE HYDRATASE"/>
    <property type="match status" value="1"/>
</dbReference>
<keyword evidence="3" id="KW-0378">Hydrolase</keyword>
<evidence type="ECO:0000313" key="4">
    <source>
        <dbReference type="Proteomes" id="UP000655868"/>
    </source>
</evidence>
<dbReference type="SUPFAM" id="SSF56529">
    <property type="entry name" value="FAH"/>
    <property type="match status" value="1"/>
</dbReference>
<dbReference type="EMBL" id="JAEMNV010000003">
    <property type="protein sequence ID" value="MBJ8339436.1"/>
    <property type="molecule type" value="Genomic_DNA"/>
</dbReference>
<evidence type="ECO:0000259" key="2">
    <source>
        <dbReference type="Pfam" id="PF01557"/>
    </source>
</evidence>
<name>A0A934U399_9NOCA</name>
<dbReference type="PANTHER" id="PTHR30143">
    <property type="entry name" value="ACID HYDRATASE"/>
    <property type="match status" value="1"/>
</dbReference>
<dbReference type="Proteomes" id="UP000655868">
    <property type="component" value="Unassembled WGS sequence"/>
</dbReference>
<protein>
    <submittedName>
        <fullName evidence="3">Fumarylacetoacetate hydrolase family protein</fullName>
    </submittedName>
</protein>
<dbReference type="InterPro" id="IPR011234">
    <property type="entry name" value="Fumarylacetoacetase-like_C"/>
</dbReference>
<dbReference type="Gene3D" id="3.90.850.10">
    <property type="entry name" value="Fumarylacetoacetase-like, C-terminal domain"/>
    <property type="match status" value="1"/>
</dbReference>
<dbReference type="GO" id="GO:0005737">
    <property type="term" value="C:cytoplasm"/>
    <property type="evidence" value="ECO:0007669"/>
    <property type="project" value="TreeGrafter"/>
</dbReference>
<reference evidence="3" key="1">
    <citation type="submission" date="2020-12" db="EMBL/GenBank/DDBJ databases">
        <title>Antrihabitans popcorni sp. nov. and Antrihabitans auranticaus sp. nov., isolated from a larva cave.</title>
        <authorList>
            <person name="Lee S.D."/>
            <person name="Kim I.S."/>
        </authorList>
    </citation>
    <scope>NUCLEOTIDE SEQUENCE</scope>
    <source>
        <strain evidence="3">YC3-6</strain>
    </source>
</reference>
<feature type="domain" description="Fumarylacetoacetase-like C-terminal" evidence="2">
    <location>
        <begin position="117"/>
        <end position="273"/>
    </location>
</feature>